<dbReference type="Proteomes" id="UP000799537">
    <property type="component" value="Unassembled WGS sequence"/>
</dbReference>
<proteinExistence type="predicted"/>
<accession>A0A6A6C8P2</accession>
<dbReference type="RefSeq" id="XP_033663151.1">
    <property type="nucleotide sequence ID" value="XM_033808496.1"/>
</dbReference>
<sequence length="140" mass="16075">MTEQPDSLLRKRWTSAVHTELNAPDTYQKVAVLIIRWHEAVHNDPQTKDEAEELESLFRDGFHYEIRSLVLDNSKRPQVLLDAAIAQSVADYDGPYRSHLLVVYYTGHGLLRAPDYDNLLIAGDLDAEEEEPYPPEAKWT</sequence>
<organism evidence="1 2">
    <name type="scientific">Zasmidium cellare ATCC 36951</name>
    <dbReference type="NCBI Taxonomy" id="1080233"/>
    <lineage>
        <taxon>Eukaryota</taxon>
        <taxon>Fungi</taxon>
        <taxon>Dikarya</taxon>
        <taxon>Ascomycota</taxon>
        <taxon>Pezizomycotina</taxon>
        <taxon>Dothideomycetes</taxon>
        <taxon>Dothideomycetidae</taxon>
        <taxon>Mycosphaerellales</taxon>
        <taxon>Mycosphaerellaceae</taxon>
        <taxon>Zasmidium</taxon>
    </lineage>
</organism>
<evidence type="ECO:0000313" key="2">
    <source>
        <dbReference type="Proteomes" id="UP000799537"/>
    </source>
</evidence>
<evidence type="ECO:0000313" key="1">
    <source>
        <dbReference type="EMBL" id="KAF2162262.1"/>
    </source>
</evidence>
<protein>
    <submittedName>
        <fullName evidence="1">Uncharacterized protein</fullName>
    </submittedName>
</protein>
<keyword evidence="2" id="KW-1185">Reference proteome</keyword>
<reference evidence="1" key="1">
    <citation type="journal article" date="2020" name="Stud. Mycol.">
        <title>101 Dothideomycetes genomes: a test case for predicting lifestyles and emergence of pathogens.</title>
        <authorList>
            <person name="Haridas S."/>
            <person name="Albert R."/>
            <person name="Binder M."/>
            <person name="Bloem J."/>
            <person name="Labutti K."/>
            <person name="Salamov A."/>
            <person name="Andreopoulos B."/>
            <person name="Baker S."/>
            <person name="Barry K."/>
            <person name="Bills G."/>
            <person name="Bluhm B."/>
            <person name="Cannon C."/>
            <person name="Castanera R."/>
            <person name="Culley D."/>
            <person name="Daum C."/>
            <person name="Ezra D."/>
            <person name="Gonzalez J."/>
            <person name="Henrissat B."/>
            <person name="Kuo A."/>
            <person name="Liang C."/>
            <person name="Lipzen A."/>
            <person name="Lutzoni F."/>
            <person name="Magnuson J."/>
            <person name="Mondo S."/>
            <person name="Nolan M."/>
            <person name="Ohm R."/>
            <person name="Pangilinan J."/>
            <person name="Park H.-J."/>
            <person name="Ramirez L."/>
            <person name="Alfaro M."/>
            <person name="Sun H."/>
            <person name="Tritt A."/>
            <person name="Yoshinaga Y."/>
            <person name="Zwiers L.-H."/>
            <person name="Turgeon B."/>
            <person name="Goodwin S."/>
            <person name="Spatafora J."/>
            <person name="Crous P."/>
            <person name="Grigoriev I."/>
        </authorList>
    </citation>
    <scope>NUCLEOTIDE SEQUENCE</scope>
    <source>
        <strain evidence="1">ATCC 36951</strain>
    </source>
</reference>
<dbReference type="EMBL" id="ML993614">
    <property type="protein sequence ID" value="KAF2162262.1"/>
    <property type="molecule type" value="Genomic_DNA"/>
</dbReference>
<dbReference type="OrthoDB" id="3644990at2759"/>
<name>A0A6A6C8P2_ZASCE</name>
<dbReference type="AlphaFoldDB" id="A0A6A6C8P2"/>
<gene>
    <name evidence="1" type="ORF">M409DRAFT_27265</name>
</gene>
<dbReference type="GeneID" id="54561768"/>